<comment type="caution">
    <text evidence="2">The sequence shown here is derived from an EMBL/GenBank/DDBJ whole genome shotgun (WGS) entry which is preliminary data.</text>
</comment>
<organism evidence="2 3">
    <name type="scientific">Streblomastix strix</name>
    <dbReference type="NCBI Taxonomy" id="222440"/>
    <lineage>
        <taxon>Eukaryota</taxon>
        <taxon>Metamonada</taxon>
        <taxon>Preaxostyla</taxon>
        <taxon>Oxymonadida</taxon>
        <taxon>Streblomastigidae</taxon>
        <taxon>Streblomastix</taxon>
    </lineage>
</organism>
<sequence length="173" mass="19811">MALGFFLAALLAVALTLVLLLIFGNQPGFRGTPIQKAYLCIFGNQKEEKHTDDEDEDAGCCQRCMNYVQFKKNPITMIFYFLLATGSAFGYYYGIAPFVDGEHVSKIHKYLVPFMIAIAVNLFIMACAAYEGRVTKSNSEVFELIYPYDGVLYTQWRYCKKCNIMRFVLYIYI</sequence>
<protein>
    <submittedName>
        <fullName evidence="2">Uncharacterized protein</fullName>
    </submittedName>
</protein>
<name>A0A5J4WQV3_9EUKA</name>
<evidence type="ECO:0000313" key="3">
    <source>
        <dbReference type="Proteomes" id="UP000324800"/>
    </source>
</evidence>
<dbReference type="AlphaFoldDB" id="A0A5J4WQV3"/>
<reference evidence="2 3" key="1">
    <citation type="submission" date="2019-03" db="EMBL/GenBank/DDBJ databases">
        <title>Single cell metagenomics reveals metabolic interactions within the superorganism composed of flagellate Streblomastix strix and complex community of Bacteroidetes bacteria on its surface.</title>
        <authorList>
            <person name="Treitli S.C."/>
            <person name="Kolisko M."/>
            <person name="Husnik F."/>
            <person name="Keeling P."/>
            <person name="Hampl V."/>
        </authorList>
    </citation>
    <scope>NUCLEOTIDE SEQUENCE [LARGE SCALE GENOMIC DNA]</scope>
    <source>
        <strain evidence="2">ST1C</strain>
    </source>
</reference>
<dbReference type="Proteomes" id="UP000324800">
    <property type="component" value="Unassembled WGS sequence"/>
</dbReference>
<accession>A0A5J4WQV3</accession>
<feature type="transmembrane region" description="Helical" evidence="1">
    <location>
        <begin position="110"/>
        <end position="130"/>
    </location>
</feature>
<feature type="transmembrane region" description="Helical" evidence="1">
    <location>
        <begin position="6"/>
        <end position="24"/>
    </location>
</feature>
<evidence type="ECO:0000256" key="1">
    <source>
        <dbReference type="SAM" id="Phobius"/>
    </source>
</evidence>
<dbReference type="OrthoDB" id="9909019at2759"/>
<keyword evidence="1" id="KW-0472">Membrane</keyword>
<evidence type="ECO:0000313" key="2">
    <source>
        <dbReference type="EMBL" id="KAA6396765.1"/>
    </source>
</evidence>
<feature type="transmembrane region" description="Helical" evidence="1">
    <location>
        <begin position="75"/>
        <end position="95"/>
    </location>
</feature>
<gene>
    <name evidence="2" type="ORF">EZS28_007709</name>
</gene>
<keyword evidence="1" id="KW-1133">Transmembrane helix</keyword>
<proteinExistence type="predicted"/>
<keyword evidence="1" id="KW-0812">Transmembrane</keyword>
<dbReference type="EMBL" id="SNRW01001346">
    <property type="protein sequence ID" value="KAA6396765.1"/>
    <property type="molecule type" value="Genomic_DNA"/>
</dbReference>